<keyword evidence="5" id="KW-1185">Reference proteome</keyword>
<protein>
    <submittedName>
        <fullName evidence="4">Tetratricopeptide repeat protein</fullName>
    </submittedName>
</protein>
<accession>A0A7V8SY35</accession>
<dbReference type="EMBL" id="JACDQQ010001601">
    <property type="protein sequence ID" value="MBA0086624.1"/>
    <property type="molecule type" value="Genomic_DNA"/>
</dbReference>
<feature type="repeat" description="TPR" evidence="3">
    <location>
        <begin position="45"/>
        <end position="78"/>
    </location>
</feature>
<dbReference type="InterPro" id="IPR011990">
    <property type="entry name" value="TPR-like_helical_dom_sf"/>
</dbReference>
<gene>
    <name evidence="4" type="ORF">HRJ53_16710</name>
</gene>
<evidence type="ECO:0000256" key="3">
    <source>
        <dbReference type="PROSITE-ProRule" id="PRU00339"/>
    </source>
</evidence>
<dbReference type="Pfam" id="PF00515">
    <property type="entry name" value="TPR_1"/>
    <property type="match status" value="1"/>
</dbReference>
<dbReference type="PANTHER" id="PTHR44943:SF8">
    <property type="entry name" value="TPR REPEAT-CONTAINING PROTEIN MJ0263"/>
    <property type="match status" value="1"/>
</dbReference>
<dbReference type="AlphaFoldDB" id="A0A7V8SY35"/>
<dbReference type="InterPro" id="IPR019734">
    <property type="entry name" value="TPR_rpt"/>
</dbReference>
<proteinExistence type="predicted"/>
<organism evidence="4 5">
    <name type="scientific">Candidatus Acidiferrum panamense</name>
    <dbReference type="NCBI Taxonomy" id="2741543"/>
    <lineage>
        <taxon>Bacteria</taxon>
        <taxon>Pseudomonadati</taxon>
        <taxon>Acidobacteriota</taxon>
        <taxon>Terriglobia</taxon>
        <taxon>Candidatus Acidiferrales</taxon>
        <taxon>Candidatus Acidiferrum</taxon>
    </lineage>
</organism>
<dbReference type="SMART" id="SM00028">
    <property type="entry name" value="TPR"/>
    <property type="match status" value="1"/>
</dbReference>
<keyword evidence="2 3" id="KW-0802">TPR repeat</keyword>
<evidence type="ECO:0000256" key="2">
    <source>
        <dbReference type="ARBA" id="ARBA00022803"/>
    </source>
</evidence>
<comment type="caution">
    <text evidence="4">The sequence shown here is derived from an EMBL/GenBank/DDBJ whole genome shotgun (WGS) entry which is preliminary data.</text>
</comment>
<dbReference type="SUPFAM" id="SSF48452">
    <property type="entry name" value="TPR-like"/>
    <property type="match status" value="1"/>
</dbReference>
<keyword evidence="1" id="KW-0677">Repeat</keyword>
<evidence type="ECO:0000313" key="4">
    <source>
        <dbReference type="EMBL" id="MBA0086624.1"/>
    </source>
</evidence>
<reference evidence="4" key="1">
    <citation type="submission" date="2020-06" db="EMBL/GenBank/DDBJ databases">
        <title>Legume-microbial interactions unlock mineral nutrients during tropical forest succession.</title>
        <authorList>
            <person name="Epihov D.Z."/>
        </authorList>
    </citation>
    <scope>NUCLEOTIDE SEQUENCE [LARGE SCALE GENOMIC DNA]</scope>
    <source>
        <strain evidence="4">Pan2503</strain>
    </source>
</reference>
<evidence type="ECO:0000256" key="1">
    <source>
        <dbReference type="ARBA" id="ARBA00022737"/>
    </source>
</evidence>
<dbReference type="Proteomes" id="UP000567293">
    <property type="component" value="Unassembled WGS sequence"/>
</dbReference>
<name>A0A7V8SY35_9BACT</name>
<evidence type="ECO:0000313" key="5">
    <source>
        <dbReference type="Proteomes" id="UP000567293"/>
    </source>
</evidence>
<dbReference type="PROSITE" id="PS50005">
    <property type="entry name" value="TPR"/>
    <property type="match status" value="1"/>
</dbReference>
<dbReference type="PANTHER" id="PTHR44943">
    <property type="entry name" value="CELLULOSE SYNTHASE OPERON PROTEIN C"/>
    <property type="match status" value="1"/>
</dbReference>
<sequence length="291" mass="32363">MTQASSVTLHRSFRSQPARAPLQALACAAALLVVVGVSGCNKLKARDLLNKGVNAFKNGQYDEAIEDFKQAKELDPTLMNARLYLATAYASQYIPGAPSDANTRLGNQAITEFKDVLSIAPDNLSAIDGIGSIVFQMAGTPYDPKKFEESKSYHEKHIAQKPGDPEPYYWVGVIDWTLAFRSNNELRAEYNKSNIKKQVRDTDPLPASVRSEYTAKFGSLVDEGIGDLKKAIELRPDYDDAMAYLNLMYRRKADMVESANQRDELLKQADALVDKVKEIKQKRAEQPQPAN</sequence>
<dbReference type="Gene3D" id="1.25.40.10">
    <property type="entry name" value="Tetratricopeptide repeat domain"/>
    <property type="match status" value="2"/>
</dbReference>
<dbReference type="InterPro" id="IPR051685">
    <property type="entry name" value="Ycf3/AcsC/BcsC/TPR_MFPF"/>
</dbReference>